<evidence type="ECO:0000313" key="3">
    <source>
        <dbReference type="WBParaSite" id="GPLIN_000387700"/>
    </source>
</evidence>
<dbReference type="WBParaSite" id="GPLIN_000387700">
    <property type="protein sequence ID" value="GPLIN_000387700"/>
    <property type="gene ID" value="GPLIN_000387700"/>
</dbReference>
<keyword evidence="1" id="KW-1133">Transmembrane helix</keyword>
<proteinExistence type="predicted"/>
<keyword evidence="1" id="KW-0812">Transmembrane</keyword>
<evidence type="ECO:0000256" key="1">
    <source>
        <dbReference type="SAM" id="Phobius"/>
    </source>
</evidence>
<accession>A0A183BTE1</accession>
<reference evidence="3" key="3">
    <citation type="submission" date="2016-06" db="UniProtKB">
        <authorList>
            <consortium name="WormBaseParasite"/>
        </authorList>
    </citation>
    <scope>IDENTIFICATION</scope>
</reference>
<keyword evidence="2" id="KW-1185">Reference proteome</keyword>
<organism evidence="2 3">
    <name type="scientific">Globodera pallida</name>
    <name type="common">Potato cyst nematode worm</name>
    <name type="synonym">Heterodera pallida</name>
    <dbReference type="NCBI Taxonomy" id="36090"/>
    <lineage>
        <taxon>Eukaryota</taxon>
        <taxon>Metazoa</taxon>
        <taxon>Ecdysozoa</taxon>
        <taxon>Nematoda</taxon>
        <taxon>Chromadorea</taxon>
        <taxon>Rhabditida</taxon>
        <taxon>Tylenchina</taxon>
        <taxon>Tylenchomorpha</taxon>
        <taxon>Tylenchoidea</taxon>
        <taxon>Heteroderidae</taxon>
        <taxon>Heteroderinae</taxon>
        <taxon>Globodera</taxon>
    </lineage>
</organism>
<feature type="transmembrane region" description="Helical" evidence="1">
    <location>
        <begin position="53"/>
        <end position="78"/>
    </location>
</feature>
<protein>
    <submittedName>
        <fullName evidence="3">Uncharacterized protein</fullName>
    </submittedName>
</protein>
<keyword evidence="1" id="KW-0472">Membrane</keyword>
<dbReference type="Proteomes" id="UP000050741">
    <property type="component" value="Unassembled WGS sequence"/>
</dbReference>
<reference evidence="2" key="1">
    <citation type="submission" date="2013-12" db="EMBL/GenBank/DDBJ databases">
        <authorList>
            <person name="Aslett M."/>
        </authorList>
    </citation>
    <scope>NUCLEOTIDE SEQUENCE [LARGE SCALE GENOMIC DNA]</scope>
    <source>
        <strain evidence="2">Lindley</strain>
    </source>
</reference>
<evidence type="ECO:0000313" key="2">
    <source>
        <dbReference type="Proteomes" id="UP000050741"/>
    </source>
</evidence>
<sequence length="112" mass="12494">MKNINTNFLLFSDFKFIQSKPAQSFGQFGKSKDQLRECARLATENGQLVDDRAALGLLFALFVLLQALLSVEASYALMDELDMDELGMDELGGTRIFASNLKQFGRNGFFAI</sequence>
<reference evidence="2" key="2">
    <citation type="submission" date="2014-05" db="EMBL/GenBank/DDBJ databases">
        <title>The genome and life-stage specific transcriptomes of Globodera pallida elucidate key aspects of plant parasitism by a cyst nematode.</title>
        <authorList>
            <person name="Cotton J.A."/>
            <person name="Lilley C.J."/>
            <person name="Jones L.M."/>
            <person name="Kikuchi T."/>
            <person name="Reid A.J."/>
            <person name="Thorpe P."/>
            <person name="Tsai I.J."/>
            <person name="Beasley H."/>
            <person name="Blok V."/>
            <person name="Cock P.J.A."/>
            <person name="Van den Akker S.E."/>
            <person name="Holroyd N."/>
            <person name="Hunt M."/>
            <person name="Mantelin S."/>
            <person name="Naghra H."/>
            <person name="Pain A."/>
            <person name="Palomares-Rius J.E."/>
            <person name="Zarowiecki M."/>
            <person name="Berriman M."/>
            <person name="Jones J.T."/>
            <person name="Urwin P.E."/>
        </authorList>
    </citation>
    <scope>NUCLEOTIDE SEQUENCE [LARGE SCALE GENOMIC DNA]</scope>
    <source>
        <strain evidence="2">Lindley</strain>
    </source>
</reference>
<dbReference type="AlphaFoldDB" id="A0A183BTE1"/>
<name>A0A183BTE1_GLOPA</name>